<reference evidence="1" key="1">
    <citation type="submission" date="2021-08" db="EMBL/GenBank/DDBJ databases">
        <title>The first chromosome-level gecko genome reveals the dynamic sex chromosomes of Neotropical dwarf geckos (Sphaerodactylidae: Sphaerodactylus).</title>
        <authorList>
            <person name="Pinto B.J."/>
            <person name="Keating S.E."/>
            <person name="Gamble T."/>
        </authorList>
    </citation>
    <scope>NUCLEOTIDE SEQUENCE</scope>
    <source>
        <strain evidence="1">TG3544</strain>
    </source>
</reference>
<gene>
    <name evidence="1" type="ORF">K3G42_022093</name>
</gene>
<dbReference type="EMBL" id="CM037623">
    <property type="protein sequence ID" value="KAH7988780.1"/>
    <property type="molecule type" value="Genomic_DNA"/>
</dbReference>
<comment type="caution">
    <text evidence="1">The sequence shown here is derived from an EMBL/GenBank/DDBJ whole genome shotgun (WGS) entry which is preliminary data.</text>
</comment>
<evidence type="ECO:0000313" key="2">
    <source>
        <dbReference type="Proteomes" id="UP000827872"/>
    </source>
</evidence>
<name>A0ACB8E8Y4_9SAUR</name>
<sequence length="825" mass="92578">MDGMTFPKRKECKESLENHKGLQKCDAGILFLLGPWQPQVLENTIIIIGRYLVFRKHKKSQKMKVPLLYLSLFGLVWAQSELQPHYKKDKEKCMGGHQITVRSRNARHKYYIFHYIYSSLMPNNQTWIKKEEDNDKHISSGQQGPDKETGPRKPMVDHTIEEKEEGHINLTEMGNNRESEDNTWNLNEYNENTSSRKDSQHHSNPKNRAIPLYHLEFIADKGRNDTSTDDTADDIDGSGVMGFIDQDERHHGAISGNEHQYQQKDHQGTRNTKTNSLWERNETGQSGMSNNTKLSRATFIKIGVKENDASVIQEINPHKNTPKKSEGSKSYLDVSTKVKSATGKEPGKEVGYGDMLDKDKGENASSRLQTHFNVQGKISEDLFGKLDRRRNGGNYTSSPDTDAIKMVNENIVNFTSVCEKGGNEYAMLNGKLDGKKDIYKETKPYQKGEVRDNIMSSKQIELADVMKLRKKLAVKDDIISGMSSSHIDVAGISKTHRIGGGEDLTGKSITQMENPSFILAGKINQSRIITSGRLNGSGDTKSHTKGRDEVTLFGGVSVSQGSGSYATNQSRKGSSEVGIIHEISNKGLESFHLINTHRKKADSHEKINRKAHRGKQGDPEMQGKGDHKPDVTFQEGNKEVVQGNTGYRKAHGTAGLSTDSSIRKEENSKRKSIRIKSALSLAHGSHNYKHIAKSKEHLSLKNARKLTEPSKKSSRVHHGRRNSNIAKQYHGHLGVLQQESRSHDKKSKSRKSVHASDRSHSSESEENSRTDSRQSYEDYQNDNPDSDQSAESAQQDLSAGSNQSDNQSQMEDICCQKDYQGHRSN</sequence>
<proteinExistence type="predicted"/>
<keyword evidence="2" id="KW-1185">Reference proteome</keyword>
<dbReference type="Proteomes" id="UP000827872">
    <property type="component" value="Linkage Group LG10"/>
</dbReference>
<evidence type="ECO:0000313" key="1">
    <source>
        <dbReference type="EMBL" id="KAH7988780.1"/>
    </source>
</evidence>
<organism evidence="1 2">
    <name type="scientific">Sphaerodactylus townsendi</name>
    <dbReference type="NCBI Taxonomy" id="933632"/>
    <lineage>
        <taxon>Eukaryota</taxon>
        <taxon>Metazoa</taxon>
        <taxon>Chordata</taxon>
        <taxon>Craniata</taxon>
        <taxon>Vertebrata</taxon>
        <taxon>Euteleostomi</taxon>
        <taxon>Lepidosauria</taxon>
        <taxon>Squamata</taxon>
        <taxon>Bifurcata</taxon>
        <taxon>Gekkota</taxon>
        <taxon>Sphaerodactylidae</taxon>
        <taxon>Sphaerodactylus</taxon>
    </lineage>
</organism>
<protein>
    <submittedName>
        <fullName evidence="1">Uncharacterized protein</fullName>
    </submittedName>
</protein>
<accession>A0ACB8E8Y4</accession>